<dbReference type="Pfam" id="PF01345">
    <property type="entry name" value="DUF11"/>
    <property type="match status" value="1"/>
</dbReference>
<dbReference type="PROSITE" id="PS50268">
    <property type="entry name" value="CADHERIN_2"/>
    <property type="match status" value="1"/>
</dbReference>
<reference evidence="5 6" key="1">
    <citation type="submission" date="2013-06" db="EMBL/GenBank/DDBJ databases">
        <authorList>
            <person name="Weinstock G."/>
            <person name="Sodergren E."/>
            <person name="Lobos E.A."/>
            <person name="Fulton L."/>
            <person name="Fulton R."/>
            <person name="Courtney L."/>
            <person name="Fronick C."/>
            <person name="O'Laughlin M."/>
            <person name="Godfrey J."/>
            <person name="Wilson R.M."/>
            <person name="Miner T."/>
            <person name="Farmer C."/>
            <person name="Delehaunty K."/>
            <person name="Cordes M."/>
            <person name="Minx P."/>
            <person name="Tomlinson C."/>
            <person name="Chen J."/>
            <person name="Wollam A."/>
            <person name="Pepin K.H."/>
            <person name="Bhonagiri V."/>
            <person name="Zhang X."/>
            <person name="Warren W."/>
            <person name="Mitreva M."/>
            <person name="Mardis E.R."/>
            <person name="Wilson R.K."/>
        </authorList>
    </citation>
    <scope>NUCLEOTIDE SEQUENCE [LARGE SCALE GENOMIC DNA]</scope>
    <source>
        <strain evidence="5 6">ATCC 27803</strain>
    </source>
</reference>
<dbReference type="SUPFAM" id="SSF53300">
    <property type="entry name" value="vWA-like"/>
    <property type="match status" value="1"/>
</dbReference>
<dbReference type="PATRIC" id="fig|649755.3.peg.1368"/>
<dbReference type="GO" id="GO:0016020">
    <property type="term" value="C:membrane"/>
    <property type="evidence" value="ECO:0007669"/>
    <property type="project" value="InterPro"/>
</dbReference>
<dbReference type="InterPro" id="IPR047589">
    <property type="entry name" value="DUF11_rpt"/>
</dbReference>
<dbReference type="Pfam" id="PF12892">
    <property type="entry name" value="FctA"/>
    <property type="match status" value="14"/>
</dbReference>
<feature type="region of interest" description="Disordered" evidence="1">
    <location>
        <begin position="2010"/>
        <end position="2030"/>
    </location>
</feature>
<dbReference type="Gene3D" id="2.60.40.740">
    <property type="match status" value="1"/>
</dbReference>
<organism evidence="5 6">
    <name type="scientific">Faecalitalea cylindroides ATCC 27803</name>
    <dbReference type="NCBI Taxonomy" id="649755"/>
    <lineage>
        <taxon>Bacteria</taxon>
        <taxon>Bacillati</taxon>
        <taxon>Bacillota</taxon>
        <taxon>Erysipelotrichia</taxon>
        <taxon>Erysipelotrichales</taxon>
        <taxon>Erysipelotrichaceae</taxon>
        <taxon>Faecalitalea</taxon>
    </lineage>
</organism>
<feature type="domain" description="Cadherin" evidence="4">
    <location>
        <begin position="2121"/>
        <end position="2219"/>
    </location>
</feature>
<evidence type="ECO:0000313" key="6">
    <source>
        <dbReference type="Proteomes" id="UP000016658"/>
    </source>
</evidence>
<dbReference type="Proteomes" id="UP000016658">
    <property type="component" value="Unassembled WGS sequence"/>
</dbReference>
<feature type="domain" description="VWFA" evidence="3">
    <location>
        <begin position="177"/>
        <end position="422"/>
    </location>
</feature>
<comment type="caution">
    <text evidence="5">The sequence shown here is derived from an EMBL/GenBank/DDBJ whole genome shotgun (WGS) entry which is preliminary data.</text>
</comment>
<dbReference type="NCBIfam" id="TIGR03786">
    <property type="entry name" value="strep_pil_rpt"/>
    <property type="match status" value="8"/>
</dbReference>
<evidence type="ECO:0000256" key="1">
    <source>
        <dbReference type="SAM" id="MobiDB-lite"/>
    </source>
</evidence>
<evidence type="ECO:0000259" key="3">
    <source>
        <dbReference type="PROSITE" id="PS50234"/>
    </source>
</evidence>
<dbReference type="HOGENOM" id="CLU_224464_0_0_9"/>
<dbReference type="Gene3D" id="2.60.40.3050">
    <property type="match status" value="14"/>
</dbReference>
<feature type="region of interest" description="Disordered" evidence="1">
    <location>
        <begin position="3212"/>
        <end position="3231"/>
    </location>
</feature>
<proteinExistence type="predicted"/>
<dbReference type="InterPro" id="IPR022464">
    <property type="entry name" value="Strep_pil_isopept_link"/>
</dbReference>
<dbReference type="InterPro" id="IPR055382">
    <property type="entry name" value="DUF7601"/>
</dbReference>
<dbReference type="GO" id="GO:0005509">
    <property type="term" value="F:calcium ion binding"/>
    <property type="evidence" value="ECO:0007669"/>
    <property type="project" value="InterPro"/>
</dbReference>
<dbReference type="PROSITE" id="PS50234">
    <property type="entry name" value="VWFA"/>
    <property type="match status" value="1"/>
</dbReference>
<keyword evidence="2" id="KW-1133">Transmembrane helix</keyword>
<dbReference type="RefSeq" id="WP_035400254.1">
    <property type="nucleotide sequence ID" value="NZ_KI270960.1"/>
</dbReference>
<name>U2PFQ3_9FIRM</name>
<dbReference type="Pfam" id="PF24547">
    <property type="entry name" value="DUF7601"/>
    <property type="match status" value="2"/>
</dbReference>
<evidence type="ECO:0000256" key="2">
    <source>
        <dbReference type="SAM" id="Phobius"/>
    </source>
</evidence>
<dbReference type="GO" id="GO:0007156">
    <property type="term" value="P:homophilic cell adhesion via plasma membrane adhesion molecules"/>
    <property type="evidence" value="ECO:0007669"/>
    <property type="project" value="InterPro"/>
</dbReference>
<protein>
    <submittedName>
        <fullName evidence="5">Pilin isopeptide linkage domain protein</fullName>
    </submittedName>
</protein>
<feature type="transmembrane region" description="Helical" evidence="2">
    <location>
        <begin position="3235"/>
        <end position="3256"/>
    </location>
</feature>
<dbReference type="Gene3D" id="2.60.40.1140">
    <property type="entry name" value="Collagen-binding surface protein Cna, B-type domain"/>
    <property type="match status" value="2"/>
</dbReference>
<dbReference type="EMBL" id="AWVI01000073">
    <property type="protein sequence ID" value="ERK42971.1"/>
    <property type="molecule type" value="Genomic_DNA"/>
</dbReference>
<dbReference type="InterPro" id="IPR038174">
    <property type="entry name" value="Strep_pil_link_sf"/>
</dbReference>
<gene>
    <name evidence="5" type="ORF">HMPREF0367_01479</name>
</gene>
<dbReference type="Gene3D" id="3.40.50.410">
    <property type="entry name" value="von Willebrand factor, type A domain"/>
    <property type="match status" value="1"/>
</dbReference>
<dbReference type="OrthoDB" id="1758300at2"/>
<sequence length="3263" mass="355427">METQVEADAGTQDSWQDYKTNSTQYTGRIWTDKSVYKENVTLTDLEGSQTQTIEKPDTSDFLVSLSALSSASTLVTTTTTPLDIVLVLDVSGSMSDEMTETRITYEEYRTSGNRANNVGDAWQDRGDLYYSANGQDYIKINMSQEGFIRTRYTISAEGLPTIDNLTGNDDIPAPYADHLYIRNIEEVGTGEKKITALKNAVNNFIQLTSDANANMPEGEGHRVSIIKFADDSFYKNRRGQTQKDHVGNDYNNSRYNYTQVMRDFTEVKSNNVNEVQGTINSINPAGATSADYGLELANDVFNGTGDLAGARENAKKAVIFFTDGEPNHQSGFDEDVANDAIVNSGLLKNNDTLIYSIGVFGDANPDDTTNEFNAYMNGVSSNYPNAQSYTNLGTRAPDASYYKAASNASDLSQVFTDIFDSITQGSGGPTQVEETEGAQDTDGYITFTDKLGDYMQVDDVNAIVYGGKKFTKTSASNETDYYFEGSIEDNPVYDSTNLSNIKIHVTKGQDGVGDTITVQIPASLIPLRYFDIDEENNMSVEEAYPIRLFYSASLKDEVEDSLLNGTADETLKTYINAHKSDDGKQAYFYSNQFNSGSNGTTIADFTPARSNKFYYFTEPTLLYTDKNCENPATNFVEGGTYYYKNEYYISQNGKAVQDVENVSVSGLLRNQIEYRDGQIYVIAGTRKLSRADQFVGAKNGNITGTATNVISPSWGQGQQDPNKVYVALGNNGRVALNLPGTLKVSKIVETNEGITAPDDTFEFTLTLEGEGSNASYYATIFDAEGNPVEGFNGADQDNPYTIKSDNKFTLKDGQYIEVYGLPDGIKYSVVETSNTDYTTTNDSAEGATNAAEGTVAANETVSVDYTNKFEVKDLTIDDTSSLFTAAKKLIGRDWTEDDTFTFRLGEAASQNTIQNAQEENNRKYVTVTLSGQGNKYTDGQEISFKFGQLKYTKPGQYTYYVSEVVPNDRLPGMTYSNATYKVDVTVIQDEKDPSTLKVDENTIEITQLSNDEGSTTNDPVENILIENKFSADSIESAPVAFKNYDPNNTGYNLVNGMFSFTLKGLDGAPMPKDATGDSITTFNDGQDVNFDLITFDSSMVGHTYTYTITENIPSEANETNGYTVNGMTYDPKVYYVDIEIQAEETAQVSTVKPIYTYYTDPNNKAGSIVENENVVFNNEYNVTPYTIDDTNTPIQGVKKLIGRDMLEGEAYTFDLALSKVNGNTNTQNSGVTISNPTATVTGGLDDQETLFSFDSVTFTKAGTYEFTISESSGNAGGVTYDTVGKTVTVVITDQDKNGNHTGQLALGSISYNNNGVSEVTDKAYFVNKYTSSGVLEGTKINVKKVLNGRDWIDSDSFTFTIAGYDDVTKQAIEDNIINLPNDLTLTTNNKSGTFGNITFNKAGEYQFIITENTPTEDAAPNVTYSKAEYIVKVKAVDNNDGTITIADSDVILTQSILDDGSSNESGKDVGLAEATFTNTYTPDSITFTPIDVTKVLEGRDPGLQAGEFSFELSVSGDADGYQLPSKTIVENDADGNVEFGDITFTKPGKYYVYVREQKPQNPSKFITYDSHRYVAVINVQDNPETGKLEISDEIQEYGSKEFKNTYKEKEQSKTVSKDDQSIEDQMIGVGDELTYTINWVNTAMDEQTGQSVKAEVTVTDVIPEGTEFVTASDGYSYDESSKTVTWNLGQQEAEAEGSLTLTVRVTEDAIKTNEVTNTATVNIGDNKVDTNTVTNYVPGKTVTGYDGDVKVGDTLTYEISYVNPYNEPAEIVITDTLMDGLTYVENSANPSDGFEVDGQNLAWSFNVGANEKGKVSFKAIVNEDAFKVDSVSNTATIKIGDDPEVNTNTPGLETKEGSLLVSKEIQLTEDQGTTIDTNKEFEFTLSLSGQDNQPLSGEYEFVKSDNTTGTIKNDDTFTLKHGENLVINGLPEGTKYSVTESKAEGYVASNETLNGTISEAKQSEASFVNTYGTSAVTGVPQGFELTKVFTGHEWTSDYAFEFKLEAGTNDAGVTTPMPDETTKTVSAPDQGSKDTATFDFGAITYTKVGTYNYTVSEVTGDNDGITYSDNVAEITVNVTDNKDGTLSAKATLKEGTGVFTNTYSAKGTTSIEVTKDLKGRNNDEWIDGDAFTFTLASTQDYGADVVMPQSTTLTIDKDTVDHKASFGDITFNKAGDYEFKVTEVNDSKANVTYSTEEYTVSVHVEDENGNGSFTVTPTIRNKAGEKVESIVFENTYTPSSVVLTGENAIHGTKTLTGRNSKENETFNFALTEDENNDKSGYTIAENGNVASVGSLTDGQASGFNFGDITFTKRGTYTFYVSEVLPEGANESNGYTLEGVTYDNHKETVTVTVTDDYMNNTLVPTVTYDADGVTFINKYDASDFVGIPTHFTLTKVFEGKTWTTEDVFEFTLTAGENTAGIETPMPDNPTVQVNAPTEKDGKTANFDFGSISYDTVGEYHYTVSETEGTNAGIDYSKNVAEITVTVTDNKQGGLVASAKVENGRFTNTYSSELDYVGKGGIKLIKNLTGHDLTDDQFTFTLNAEDEASRVKAGMENMSQDVFNTDDTMDANGLSTSTIQLLPNMDKFTQDDVGKVYKYTISETSEQKPGYTNDTTEYTIQISTSDDGSGTLTVSTRITGTNGTDITYEYTQSKQKAETGVAQVVFNNTYTSSTNTEGYDASVNLTGTKTLTNRPMVDGEFQFNVLSNGSVVSSGTNTADGTVAFTPINYTNDQLIQDHANGIASKDGNTYTYVYDVEEVTPGNGVSIVAGKFSVTVKVTDNGDGKLTTKVIYPEGGLAFENAYGQSASAELKINGKKSLAENGTNHPDITDKFEFTITGREGAPMPEKTTVRNDAAGNVDFGKIVYTMQNVFGDDGQQAIVEQETPVTEEQTTTEDGSVSEETEEVVGLTEQVETYSEKRQKTFTYEINESGSVPGVTNDTSKIITVTVTDNGDGTISVTSDTNGTFEFVNTYVPEKTDETSPTDSAVTIKKVLDGRTLKADEFSFTMMDENGNGVQATNAEDGSVVFPKLTFDKEGIYTYTISETNDNKGGVTYDTTTYKAIATVTDDTSGKLKVEWKVTDAQGKEINEITFNNKYTVQPTSLTLGATKVLEGRELADKEFLFVLSDEEGNVVEEAYNDKTGKVTFSDLTFDKAGTYNYTVTEKNTNAKGITYDESVYNIQVEVVDNEDGTLNMTTTTTKDGEVSSIVFRNKAEKDSVPEQPEKGDTSNTSTRTFAGLFTSLAVDAAALAGIATLLKKRNAKK</sequence>
<dbReference type="InterPro" id="IPR036465">
    <property type="entry name" value="vWFA_dom_sf"/>
</dbReference>
<feature type="compositionally biased region" description="Basic and acidic residues" evidence="1">
    <location>
        <begin position="3212"/>
        <end position="3226"/>
    </location>
</feature>
<keyword evidence="2" id="KW-0812">Transmembrane</keyword>
<dbReference type="InterPro" id="IPR001434">
    <property type="entry name" value="OmcB-like_DUF11"/>
</dbReference>
<evidence type="ECO:0000313" key="5">
    <source>
        <dbReference type="EMBL" id="ERK42971.1"/>
    </source>
</evidence>
<keyword evidence="2" id="KW-0472">Membrane</keyword>
<dbReference type="CDD" id="cd00198">
    <property type="entry name" value="vWFA"/>
    <property type="match status" value="1"/>
</dbReference>
<dbReference type="InterPro" id="IPR002126">
    <property type="entry name" value="Cadherin-like_dom"/>
</dbReference>
<accession>U2PFQ3</accession>
<evidence type="ECO:0000259" key="4">
    <source>
        <dbReference type="PROSITE" id="PS50268"/>
    </source>
</evidence>
<dbReference type="InterPro" id="IPR002035">
    <property type="entry name" value="VWF_A"/>
</dbReference>
<dbReference type="NCBIfam" id="TIGR01451">
    <property type="entry name" value="B_ant_repeat"/>
    <property type="match status" value="2"/>
</dbReference>
<dbReference type="Gene3D" id="2.60.40.1170">
    <property type="entry name" value="Mu homology domain, subdomain B"/>
    <property type="match status" value="1"/>
</dbReference>